<evidence type="ECO:0000313" key="15">
    <source>
        <dbReference type="Proteomes" id="UP000320679"/>
    </source>
</evidence>
<dbReference type="PROSITE" id="PS50110">
    <property type="entry name" value="RESPONSE_REGULATORY"/>
    <property type="match status" value="1"/>
</dbReference>
<feature type="non-terminal residue" evidence="14">
    <location>
        <position position="1"/>
    </location>
</feature>
<dbReference type="GO" id="GO:0005524">
    <property type="term" value="F:ATP binding"/>
    <property type="evidence" value="ECO:0007669"/>
    <property type="project" value="UniProtKB-KW"/>
</dbReference>
<dbReference type="SUPFAM" id="SSF55874">
    <property type="entry name" value="ATPase domain of HSP90 chaperone/DNA topoisomerase II/histidine kinase"/>
    <property type="match status" value="1"/>
</dbReference>
<feature type="domain" description="Histidine kinase" evidence="10">
    <location>
        <begin position="267"/>
        <end position="494"/>
    </location>
</feature>
<organism evidence="14 15">
    <name type="scientific">Aerophobetes bacterium</name>
    <dbReference type="NCBI Taxonomy" id="2030807"/>
    <lineage>
        <taxon>Bacteria</taxon>
        <taxon>Candidatus Aerophobota</taxon>
    </lineage>
</organism>
<dbReference type="Gene3D" id="1.10.287.130">
    <property type="match status" value="1"/>
</dbReference>
<comment type="catalytic activity">
    <reaction evidence="1">
        <text>ATP + protein L-histidine = ADP + protein N-phospho-L-histidine.</text>
        <dbReference type="EC" id="2.7.13.3"/>
    </reaction>
</comment>
<evidence type="ECO:0000256" key="4">
    <source>
        <dbReference type="ARBA" id="ARBA00022679"/>
    </source>
</evidence>
<dbReference type="AlphaFoldDB" id="A0A523UMW7"/>
<evidence type="ECO:0000313" key="14">
    <source>
        <dbReference type="EMBL" id="TET43892.1"/>
    </source>
</evidence>
<evidence type="ECO:0000256" key="8">
    <source>
        <dbReference type="ARBA" id="ARBA00023012"/>
    </source>
</evidence>
<evidence type="ECO:0000259" key="10">
    <source>
        <dbReference type="PROSITE" id="PS50109"/>
    </source>
</evidence>
<dbReference type="PANTHER" id="PTHR43065:SF46">
    <property type="entry name" value="C4-DICARBOXYLATE TRANSPORT SENSOR PROTEIN DCTB"/>
    <property type="match status" value="1"/>
</dbReference>
<feature type="non-terminal residue" evidence="14">
    <location>
        <position position="623"/>
    </location>
</feature>
<keyword evidence="5" id="KW-0547">Nucleotide-binding</keyword>
<dbReference type="Gene3D" id="3.30.565.10">
    <property type="entry name" value="Histidine kinase-like ATPase, C-terminal domain"/>
    <property type="match status" value="1"/>
</dbReference>
<name>A0A523UMW7_UNCAE</name>
<dbReference type="GO" id="GO:0000155">
    <property type="term" value="F:phosphorelay sensor kinase activity"/>
    <property type="evidence" value="ECO:0007669"/>
    <property type="project" value="InterPro"/>
</dbReference>
<accession>A0A523UMW7</accession>
<dbReference type="SUPFAM" id="SSF55785">
    <property type="entry name" value="PYP-like sensor domain (PAS domain)"/>
    <property type="match status" value="2"/>
</dbReference>
<dbReference type="InterPro" id="IPR003661">
    <property type="entry name" value="HisK_dim/P_dom"/>
</dbReference>
<feature type="domain" description="Response regulatory" evidence="11">
    <location>
        <begin position="515"/>
        <end position="623"/>
    </location>
</feature>
<keyword evidence="3 9" id="KW-0597">Phosphoprotein</keyword>
<dbReference type="PROSITE" id="PS50112">
    <property type="entry name" value="PAS"/>
    <property type="match status" value="2"/>
</dbReference>
<keyword evidence="7" id="KW-0067">ATP-binding</keyword>
<dbReference type="InterPro" id="IPR000014">
    <property type="entry name" value="PAS"/>
</dbReference>
<dbReference type="InterPro" id="IPR003594">
    <property type="entry name" value="HATPase_dom"/>
</dbReference>
<dbReference type="SMART" id="SM00091">
    <property type="entry name" value="PAS"/>
    <property type="match status" value="2"/>
</dbReference>
<evidence type="ECO:0000256" key="2">
    <source>
        <dbReference type="ARBA" id="ARBA00012438"/>
    </source>
</evidence>
<evidence type="ECO:0000256" key="3">
    <source>
        <dbReference type="ARBA" id="ARBA00022553"/>
    </source>
</evidence>
<dbReference type="InterPro" id="IPR036890">
    <property type="entry name" value="HATPase_C_sf"/>
</dbReference>
<dbReference type="EMBL" id="SOJK01000242">
    <property type="protein sequence ID" value="TET43892.1"/>
    <property type="molecule type" value="Genomic_DNA"/>
</dbReference>
<dbReference type="CDD" id="cd00082">
    <property type="entry name" value="HisKA"/>
    <property type="match status" value="1"/>
</dbReference>
<evidence type="ECO:0000256" key="1">
    <source>
        <dbReference type="ARBA" id="ARBA00000085"/>
    </source>
</evidence>
<dbReference type="Pfam" id="PF00072">
    <property type="entry name" value="Response_reg"/>
    <property type="match status" value="1"/>
</dbReference>
<feature type="domain" description="PAS" evidence="12">
    <location>
        <begin position="2"/>
        <end position="72"/>
    </location>
</feature>
<dbReference type="InterPro" id="IPR035965">
    <property type="entry name" value="PAS-like_dom_sf"/>
</dbReference>
<dbReference type="InterPro" id="IPR001610">
    <property type="entry name" value="PAC"/>
</dbReference>
<dbReference type="PRINTS" id="PR00344">
    <property type="entry name" value="BCTRLSENSOR"/>
</dbReference>
<sequence>ESEEKYRTIIESTEEGYFEIDLAGNLTFFNESLCKISGYSQGELKGMNYRDYATPETAERMYQVFNEIYRTKKPARVMDYEVVRKDGSAIVLGMSASLIQDATGEPIGFRGVVRDVTERKRAEEALRASEERYRTVLEANPDPVVVYDMDGKLIYFNPAFTEVFGWPLEERLGKKMDLFVPEENWPETRMMIEKMLAGVGFSGIETRRYTKEGETIPVSISGSTYRDGDGNPVGSVNTLRNISEHKRLEVQLQRAQKMEAIGTLAGGVAHDLNNILSGLVSYPELLLMEIPQDSRLRRPILTIQNSGEKAAAIVQDLLTLARRGVATTEAVNLNHVISEYLHSPEYEKLELYHPEVQLKTNLETNLLPILGSPVHLSKTIMNLVSNAAEAMIDGGTILVSTENRYVDRPIRGYDHVKEGDYVTFTISDAGVGIPHKDIEKIFEPFYTKKVMGRSGTGLGMAVVWGTVKDHKGYIDVQSSEGKGTTFTLYFPITRKKLDRDTSQLSMEEYRGKGESVLVVDDVEEQREIAYELLSRLGYSTTTVSSGKEAVEYMKSNSADLLVLDMIMDPGIDGLETYKRILKLHPGQKAIIVSGFSETKRVKEAQKLGAGSYVKKPYTLNKLG</sequence>
<dbReference type="Gene3D" id="3.30.450.20">
    <property type="entry name" value="PAS domain"/>
    <property type="match status" value="2"/>
</dbReference>
<dbReference type="InterPro" id="IPR013767">
    <property type="entry name" value="PAS_fold"/>
</dbReference>
<dbReference type="NCBIfam" id="TIGR00229">
    <property type="entry name" value="sensory_box"/>
    <property type="match status" value="2"/>
</dbReference>
<feature type="domain" description="PAC" evidence="13">
    <location>
        <begin position="76"/>
        <end position="128"/>
    </location>
</feature>
<dbReference type="SUPFAM" id="SSF47384">
    <property type="entry name" value="Homodimeric domain of signal transducing histidine kinase"/>
    <property type="match status" value="1"/>
</dbReference>
<dbReference type="PROSITE" id="PS50109">
    <property type="entry name" value="HIS_KIN"/>
    <property type="match status" value="1"/>
</dbReference>
<dbReference type="Pfam" id="PF00989">
    <property type="entry name" value="PAS"/>
    <property type="match status" value="2"/>
</dbReference>
<feature type="domain" description="PAC" evidence="13">
    <location>
        <begin position="202"/>
        <end position="254"/>
    </location>
</feature>
<protein>
    <recommendedName>
        <fullName evidence="2">histidine kinase</fullName>
        <ecNumber evidence="2">2.7.13.3</ecNumber>
    </recommendedName>
</protein>
<dbReference type="Proteomes" id="UP000320679">
    <property type="component" value="Unassembled WGS sequence"/>
</dbReference>
<feature type="domain" description="PAS" evidence="12">
    <location>
        <begin position="129"/>
        <end position="183"/>
    </location>
</feature>
<dbReference type="Pfam" id="PF02518">
    <property type="entry name" value="HATPase_c"/>
    <property type="match status" value="1"/>
</dbReference>
<dbReference type="InterPro" id="IPR005467">
    <property type="entry name" value="His_kinase_dom"/>
</dbReference>
<gene>
    <name evidence="14" type="ORF">E3J59_05745</name>
</gene>
<keyword evidence="4" id="KW-0808">Transferase</keyword>
<comment type="caution">
    <text evidence="14">The sequence shown here is derived from an EMBL/GenBank/DDBJ whole genome shotgun (WGS) entry which is preliminary data.</text>
</comment>
<dbReference type="InterPro" id="IPR036097">
    <property type="entry name" value="HisK_dim/P_sf"/>
</dbReference>
<dbReference type="CDD" id="cd00130">
    <property type="entry name" value="PAS"/>
    <property type="match status" value="2"/>
</dbReference>
<dbReference type="SMART" id="SM00387">
    <property type="entry name" value="HATPase_c"/>
    <property type="match status" value="1"/>
</dbReference>
<dbReference type="Pfam" id="PF00512">
    <property type="entry name" value="HisKA"/>
    <property type="match status" value="1"/>
</dbReference>
<dbReference type="SMART" id="SM00388">
    <property type="entry name" value="HisKA"/>
    <property type="match status" value="1"/>
</dbReference>
<dbReference type="GO" id="GO:0006355">
    <property type="term" value="P:regulation of DNA-templated transcription"/>
    <property type="evidence" value="ECO:0007669"/>
    <property type="project" value="InterPro"/>
</dbReference>
<dbReference type="SUPFAM" id="SSF52172">
    <property type="entry name" value="CheY-like"/>
    <property type="match status" value="1"/>
</dbReference>
<keyword evidence="6 14" id="KW-0418">Kinase</keyword>
<dbReference type="InterPro" id="IPR004358">
    <property type="entry name" value="Sig_transdc_His_kin-like_C"/>
</dbReference>
<evidence type="ECO:0000259" key="12">
    <source>
        <dbReference type="PROSITE" id="PS50112"/>
    </source>
</evidence>
<evidence type="ECO:0000256" key="7">
    <source>
        <dbReference type="ARBA" id="ARBA00022840"/>
    </source>
</evidence>
<dbReference type="SMART" id="SM00448">
    <property type="entry name" value="REC"/>
    <property type="match status" value="1"/>
</dbReference>
<evidence type="ECO:0000256" key="9">
    <source>
        <dbReference type="PROSITE-ProRule" id="PRU00169"/>
    </source>
</evidence>
<evidence type="ECO:0000259" key="13">
    <source>
        <dbReference type="PROSITE" id="PS50113"/>
    </source>
</evidence>
<proteinExistence type="predicted"/>
<dbReference type="EC" id="2.7.13.3" evidence="2"/>
<evidence type="ECO:0000256" key="6">
    <source>
        <dbReference type="ARBA" id="ARBA00022777"/>
    </source>
</evidence>
<feature type="modified residue" description="4-aspartylphosphate" evidence="9">
    <location>
        <position position="564"/>
    </location>
</feature>
<evidence type="ECO:0000259" key="11">
    <source>
        <dbReference type="PROSITE" id="PS50110"/>
    </source>
</evidence>
<reference evidence="14 15" key="1">
    <citation type="submission" date="2019-03" db="EMBL/GenBank/DDBJ databases">
        <title>Metabolic potential of uncultured bacteria and archaea associated with petroleum seepage in deep-sea sediments.</title>
        <authorList>
            <person name="Dong X."/>
            <person name="Hubert C."/>
        </authorList>
    </citation>
    <scope>NUCLEOTIDE SEQUENCE [LARGE SCALE GENOMIC DNA]</scope>
    <source>
        <strain evidence="14">E29_bin78</strain>
    </source>
</reference>
<dbReference type="InterPro" id="IPR011006">
    <property type="entry name" value="CheY-like_superfamily"/>
</dbReference>
<dbReference type="InterPro" id="IPR000700">
    <property type="entry name" value="PAS-assoc_C"/>
</dbReference>
<dbReference type="SMART" id="SM00086">
    <property type="entry name" value="PAC"/>
    <property type="match status" value="2"/>
</dbReference>
<evidence type="ECO:0000256" key="5">
    <source>
        <dbReference type="ARBA" id="ARBA00022741"/>
    </source>
</evidence>
<dbReference type="InterPro" id="IPR001789">
    <property type="entry name" value="Sig_transdc_resp-reg_receiver"/>
</dbReference>
<dbReference type="PANTHER" id="PTHR43065">
    <property type="entry name" value="SENSOR HISTIDINE KINASE"/>
    <property type="match status" value="1"/>
</dbReference>
<dbReference type="PROSITE" id="PS50113">
    <property type="entry name" value="PAC"/>
    <property type="match status" value="2"/>
</dbReference>
<dbReference type="Gene3D" id="3.40.50.2300">
    <property type="match status" value="1"/>
</dbReference>
<dbReference type="CDD" id="cd00156">
    <property type="entry name" value="REC"/>
    <property type="match status" value="1"/>
</dbReference>
<keyword evidence="8" id="KW-0902">Two-component regulatory system</keyword>